<dbReference type="InterPro" id="IPR036259">
    <property type="entry name" value="MFS_trans_sf"/>
</dbReference>
<feature type="transmembrane region" description="Helical" evidence="9">
    <location>
        <begin position="42"/>
        <end position="71"/>
    </location>
</feature>
<dbReference type="PROSITE" id="PS50850">
    <property type="entry name" value="MFS"/>
    <property type="match status" value="1"/>
</dbReference>
<keyword evidence="12" id="KW-1185">Reference proteome</keyword>
<accession>A0A220VGF3</accession>
<dbReference type="InterPro" id="IPR011701">
    <property type="entry name" value="MFS"/>
</dbReference>
<dbReference type="PROSITE" id="PS00216">
    <property type="entry name" value="SUGAR_TRANSPORT_1"/>
    <property type="match status" value="1"/>
</dbReference>
<keyword evidence="4" id="KW-1003">Cell membrane</keyword>
<keyword evidence="3" id="KW-0813">Transport</keyword>
<protein>
    <submittedName>
        <fullName evidence="11">MFS transporter</fullName>
    </submittedName>
</protein>
<feature type="transmembrane region" description="Helical" evidence="9">
    <location>
        <begin position="297"/>
        <end position="315"/>
    </location>
</feature>
<organism evidence="11 12">
    <name type="scientific">Paraphotobacterium marinum</name>
    <dbReference type="NCBI Taxonomy" id="1755811"/>
    <lineage>
        <taxon>Bacteria</taxon>
        <taxon>Pseudomonadati</taxon>
        <taxon>Pseudomonadota</taxon>
        <taxon>Gammaproteobacteria</taxon>
        <taxon>Vibrionales</taxon>
        <taxon>Vibrionaceae</taxon>
        <taxon>Paraphotobacterium</taxon>
    </lineage>
</organism>
<feature type="domain" description="Major facilitator superfamily (MFS) profile" evidence="10">
    <location>
        <begin position="7"/>
        <end position="408"/>
    </location>
</feature>
<evidence type="ECO:0000256" key="3">
    <source>
        <dbReference type="ARBA" id="ARBA00022448"/>
    </source>
</evidence>
<evidence type="ECO:0000256" key="4">
    <source>
        <dbReference type="ARBA" id="ARBA00022475"/>
    </source>
</evidence>
<evidence type="ECO:0000256" key="1">
    <source>
        <dbReference type="ARBA" id="ARBA00004651"/>
    </source>
</evidence>
<dbReference type="OrthoDB" id="3690818at2"/>
<dbReference type="EMBL" id="CP022356">
    <property type="protein sequence ID" value="ASK79330.1"/>
    <property type="molecule type" value="Genomic_DNA"/>
</dbReference>
<feature type="transmembrane region" description="Helical" evidence="9">
    <location>
        <begin position="144"/>
        <end position="166"/>
    </location>
</feature>
<keyword evidence="8 9" id="KW-0472">Membrane</keyword>
<feature type="transmembrane region" description="Helical" evidence="9">
    <location>
        <begin position="355"/>
        <end position="378"/>
    </location>
</feature>
<evidence type="ECO:0000256" key="2">
    <source>
        <dbReference type="ARBA" id="ARBA00008240"/>
    </source>
</evidence>
<dbReference type="KEGG" id="pmai:CF386_09700"/>
<proteinExistence type="inferred from homology"/>
<dbReference type="GO" id="GO:0005886">
    <property type="term" value="C:plasma membrane"/>
    <property type="evidence" value="ECO:0007669"/>
    <property type="project" value="UniProtKB-SubCell"/>
</dbReference>
<gene>
    <name evidence="11" type="ORF">CF386_09700</name>
</gene>
<dbReference type="SUPFAM" id="SSF103473">
    <property type="entry name" value="MFS general substrate transporter"/>
    <property type="match status" value="1"/>
</dbReference>
<evidence type="ECO:0000256" key="5">
    <source>
        <dbReference type="ARBA" id="ARBA00022692"/>
    </source>
</evidence>
<feature type="transmembrane region" description="Helical" evidence="9">
    <location>
        <begin position="384"/>
        <end position="404"/>
    </location>
</feature>
<dbReference type="PANTHER" id="PTHR43528">
    <property type="entry name" value="ALPHA-KETOGLUTARATE PERMEASE"/>
    <property type="match status" value="1"/>
</dbReference>
<evidence type="ECO:0000256" key="9">
    <source>
        <dbReference type="SAM" id="Phobius"/>
    </source>
</evidence>
<keyword evidence="5 9" id="KW-0812">Transmembrane</keyword>
<evidence type="ECO:0000313" key="12">
    <source>
        <dbReference type="Proteomes" id="UP000242175"/>
    </source>
</evidence>
<reference evidence="11 12" key="1">
    <citation type="journal article" date="2016" name="Int. J. Syst. Evol. Microbiol.">
        <title>Paraphotobacterium marinum gen. nov., sp. nov., a member of the family Vibrionaceae, isolated from surface seawater.</title>
        <authorList>
            <person name="Huang Z."/>
            <person name="Dong C."/>
            <person name="Shao Z."/>
        </authorList>
    </citation>
    <scope>NUCLEOTIDE SEQUENCE [LARGE SCALE GENOMIC DNA]</scope>
    <source>
        <strain evidence="11 12">NSCS20N07D</strain>
    </source>
</reference>
<dbReference type="GO" id="GO:0015293">
    <property type="term" value="F:symporter activity"/>
    <property type="evidence" value="ECO:0007669"/>
    <property type="project" value="UniProtKB-KW"/>
</dbReference>
<dbReference type="InterPro" id="IPR020846">
    <property type="entry name" value="MFS_dom"/>
</dbReference>
<feature type="transmembrane region" description="Helical" evidence="9">
    <location>
        <begin position="228"/>
        <end position="253"/>
    </location>
</feature>
<comment type="subcellular location">
    <subcellularLocation>
        <location evidence="1">Cell membrane</location>
        <topology evidence="1">Multi-pass membrane protein</topology>
    </subcellularLocation>
</comment>
<dbReference type="AlphaFoldDB" id="A0A220VGF3"/>
<dbReference type="PANTHER" id="PTHR43528:SF1">
    <property type="entry name" value="ALPHA-KETOGLUTARATE PERMEASE"/>
    <property type="match status" value="1"/>
</dbReference>
<feature type="transmembrane region" description="Helical" evidence="9">
    <location>
        <begin position="321"/>
        <end position="343"/>
    </location>
</feature>
<evidence type="ECO:0000256" key="7">
    <source>
        <dbReference type="ARBA" id="ARBA00022989"/>
    </source>
</evidence>
<evidence type="ECO:0000313" key="11">
    <source>
        <dbReference type="EMBL" id="ASK79330.1"/>
    </source>
</evidence>
<keyword evidence="7 9" id="KW-1133">Transmembrane helix</keyword>
<dbReference type="InterPro" id="IPR051084">
    <property type="entry name" value="H+-coupled_symporters"/>
</dbReference>
<feature type="transmembrane region" description="Helical" evidence="9">
    <location>
        <begin position="78"/>
        <end position="97"/>
    </location>
</feature>
<dbReference type="Proteomes" id="UP000242175">
    <property type="component" value="Chromosome small"/>
</dbReference>
<feature type="transmembrane region" description="Helical" evidence="9">
    <location>
        <begin position="178"/>
        <end position="197"/>
    </location>
</feature>
<dbReference type="Pfam" id="PF07690">
    <property type="entry name" value="MFS_1"/>
    <property type="match status" value="1"/>
</dbReference>
<feature type="transmembrane region" description="Helical" evidence="9">
    <location>
        <begin position="103"/>
        <end position="123"/>
    </location>
</feature>
<keyword evidence="6" id="KW-0769">Symport</keyword>
<sequence length="425" mass="46795">MRTDSFKLIKISLGNIIEWYDFCLYAYFAIEISKVFFSLHSTFISLLATFAVFGVGFLARPVGAIIFGYLGDQVGRHYAMNLSILLMGIATTLIGLLPSYASIGILAPISLAFLRLLQGLSLGGQYGNLLTITTEDKSFKFKGLNSGIAFSVSSLGFLLAVSVSYFVTKLIPNEYQNIAWRIPFILSFILLILQLMFKEKDSKINILSNNRAKKSPVLICFKEHTQSMVCITLLAAVTGALFYVIITYLVTYMTIHLHLSESESFGYNILSLVIICVFVPLSGLFSDYFGRKKSLCFGLLTLSVTTVPGFVLLYNPTPMNIITATFILALSTAVVQGVATPLYTEIFPKTVRASGCSISYGLGVAISGFAPMLAGIFVKLSPQYGLIGFVYFLNVTGLIAYYLIPKNKIKLIEETRKMNLIRALS</sequence>
<comment type="similarity">
    <text evidence="2">Belongs to the major facilitator superfamily. Metabolite:H+ Symporter (MHS) family (TC 2.A.1.6) family.</text>
</comment>
<name>A0A220VGF3_9GAMM</name>
<dbReference type="Gene3D" id="1.20.1250.20">
    <property type="entry name" value="MFS general substrate transporter like domains"/>
    <property type="match status" value="1"/>
</dbReference>
<evidence type="ECO:0000256" key="6">
    <source>
        <dbReference type="ARBA" id="ARBA00022847"/>
    </source>
</evidence>
<evidence type="ECO:0000259" key="10">
    <source>
        <dbReference type="PROSITE" id="PS50850"/>
    </source>
</evidence>
<feature type="transmembrane region" description="Helical" evidence="9">
    <location>
        <begin position="265"/>
        <end position="285"/>
    </location>
</feature>
<dbReference type="RefSeq" id="WP_089074238.1">
    <property type="nucleotide sequence ID" value="NZ_CBCSAM010000002.1"/>
</dbReference>
<dbReference type="InterPro" id="IPR005829">
    <property type="entry name" value="Sugar_transporter_CS"/>
</dbReference>
<evidence type="ECO:0000256" key="8">
    <source>
        <dbReference type="ARBA" id="ARBA00023136"/>
    </source>
</evidence>